<feature type="chain" id="PRO_5043443388" evidence="1">
    <location>
        <begin position="31"/>
        <end position="186"/>
    </location>
</feature>
<organism evidence="3 4">
    <name type="scientific">Brumicola blandensis</name>
    <dbReference type="NCBI Taxonomy" id="3075611"/>
    <lineage>
        <taxon>Bacteria</taxon>
        <taxon>Pseudomonadati</taxon>
        <taxon>Pseudomonadota</taxon>
        <taxon>Gammaproteobacteria</taxon>
        <taxon>Alteromonadales</taxon>
        <taxon>Alteromonadaceae</taxon>
        <taxon>Brumicola</taxon>
    </lineage>
</organism>
<dbReference type="InterPro" id="IPR036761">
    <property type="entry name" value="TTHA0802/YceI-like_sf"/>
</dbReference>
<dbReference type="PANTHER" id="PTHR34406:SF1">
    <property type="entry name" value="PROTEIN YCEI"/>
    <property type="match status" value="1"/>
</dbReference>
<evidence type="ECO:0000313" key="4">
    <source>
        <dbReference type="Proteomes" id="UP001249020"/>
    </source>
</evidence>
<proteinExistence type="predicted"/>
<dbReference type="SUPFAM" id="SSF101874">
    <property type="entry name" value="YceI-like"/>
    <property type="match status" value="1"/>
</dbReference>
<feature type="domain" description="Lipid/polyisoprenoid-binding YceI-like" evidence="2">
    <location>
        <begin position="33"/>
        <end position="186"/>
    </location>
</feature>
<dbReference type="AlphaFoldDB" id="A0AAW8R2Z3"/>
<keyword evidence="4" id="KW-1185">Reference proteome</keyword>
<dbReference type="EMBL" id="JAVRIE010000002">
    <property type="protein sequence ID" value="MDT0582460.1"/>
    <property type="molecule type" value="Genomic_DNA"/>
</dbReference>
<dbReference type="Proteomes" id="UP001249020">
    <property type="component" value="Unassembled WGS sequence"/>
</dbReference>
<keyword evidence="1" id="KW-0732">Signal</keyword>
<dbReference type="Gene3D" id="2.40.128.110">
    <property type="entry name" value="Lipid/polyisoprenoid-binding, YceI-like"/>
    <property type="match status" value="1"/>
</dbReference>
<reference evidence="3 4" key="1">
    <citation type="submission" date="2023-09" db="EMBL/GenBank/DDBJ databases">
        <authorList>
            <person name="Rey-Velasco X."/>
        </authorList>
    </citation>
    <scope>NUCLEOTIDE SEQUENCE [LARGE SCALE GENOMIC DNA]</scope>
    <source>
        <strain evidence="3 4">W409</strain>
    </source>
</reference>
<dbReference type="Pfam" id="PF04264">
    <property type="entry name" value="YceI"/>
    <property type="match status" value="1"/>
</dbReference>
<dbReference type="SMART" id="SM00867">
    <property type="entry name" value="YceI"/>
    <property type="match status" value="1"/>
</dbReference>
<accession>A0AAW8R2Z3</accession>
<dbReference type="PANTHER" id="PTHR34406">
    <property type="entry name" value="PROTEIN YCEI"/>
    <property type="match status" value="1"/>
</dbReference>
<name>A0AAW8R2Z3_9ALTE</name>
<sequence length="186" mass="20780">MNKLRLTFNNAKIGLIWAVALVFLSLQVNADEPLNVDNSNSTVRFAGEHAGMKFEGIFEKWSAKLVLPPNDAPSIRADFDLRSAKTGDSTYDNTLPEGDWFDVENHPKGKFVSTKIEKKGDNYEVSGDLSLRGLTHPVSFVLISKGDKLEASFDIDRLKYKIGMDSDPDAEWVSQIIKMNMLLNVN</sequence>
<dbReference type="InterPro" id="IPR007372">
    <property type="entry name" value="Lipid/polyisoprenoid-bd_YceI"/>
</dbReference>
<evidence type="ECO:0000313" key="3">
    <source>
        <dbReference type="EMBL" id="MDT0582460.1"/>
    </source>
</evidence>
<comment type="caution">
    <text evidence="3">The sequence shown here is derived from an EMBL/GenBank/DDBJ whole genome shotgun (WGS) entry which is preliminary data.</text>
</comment>
<gene>
    <name evidence="3" type="ORF">RM544_07905</name>
</gene>
<evidence type="ECO:0000259" key="2">
    <source>
        <dbReference type="SMART" id="SM00867"/>
    </source>
</evidence>
<dbReference type="RefSeq" id="WP_311361219.1">
    <property type="nucleotide sequence ID" value="NZ_JAVRIE010000002.1"/>
</dbReference>
<protein>
    <submittedName>
        <fullName evidence="3">YceI family protein</fullName>
    </submittedName>
</protein>
<evidence type="ECO:0000256" key="1">
    <source>
        <dbReference type="SAM" id="SignalP"/>
    </source>
</evidence>
<feature type="signal peptide" evidence="1">
    <location>
        <begin position="1"/>
        <end position="30"/>
    </location>
</feature>